<dbReference type="OrthoDB" id="18359at2"/>
<dbReference type="PANTHER" id="PTHR33747">
    <property type="entry name" value="UPF0225 PROTEIN SCO1677"/>
    <property type="match status" value="1"/>
</dbReference>
<protein>
    <submittedName>
        <fullName evidence="1">SEC-C motif-containing protein</fullName>
    </submittedName>
</protein>
<gene>
    <name evidence="1" type="ORF">SAMN04487970_105126</name>
</gene>
<accession>A0A1G4TG46</accession>
<dbReference type="InterPro" id="IPR004027">
    <property type="entry name" value="SEC_C_motif"/>
</dbReference>
<dbReference type="Pfam" id="PF02810">
    <property type="entry name" value="SEC-C"/>
    <property type="match status" value="1"/>
</dbReference>
<name>A0A1G4TG46_9BACL</name>
<proteinExistence type="predicted"/>
<dbReference type="RefSeq" id="WP_143006968.1">
    <property type="nucleotide sequence ID" value="NZ_FMTT01000051.1"/>
</dbReference>
<dbReference type="STRING" id="624147.SAMN04487970_105126"/>
<dbReference type="Gene3D" id="3.10.450.50">
    <property type="match status" value="1"/>
</dbReference>
<reference evidence="2" key="1">
    <citation type="submission" date="2016-10" db="EMBL/GenBank/DDBJ databases">
        <authorList>
            <person name="Varghese N."/>
            <person name="Submissions S."/>
        </authorList>
    </citation>
    <scope>NUCLEOTIDE SEQUENCE [LARGE SCALE GENOMIC DNA]</scope>
    <source>
        <strain evidence="2">CGMCC 1.8946</strain>
    </source>
</reference>
<dbReference type="Proteomes" id="UP000198601">
    <property type="component" value="Unassembled WGS sequence"/>
</dbReference>
<evidence type="ECO:0000313" key="2">
    <source>
        <dbReference type="Proteomes" id="UP000198601"/>
    </source>
</evidence>
<dbReference type="Pfam" id="PF06685">
    <property type="entry name" value="DUF1186"/>
    <property type="match status" value="1"/>
</dbReference>
<dbReference type="EMBL" id="FMTT01000051">
    <property type="protein sequence ID" value="SCW80306.1"/>
    <property type="molecule type" value="Genomic_DNA"/>
</dbReference>
<dbReference type="InterPro" id="IPR010602">
    <property type="entry name" value="DUF1186"/>
</dbReference>
<dbReference type="SUPFAM" id="SSF103642">
    <property type="entry name" value="Sec-C motif"/>
    <property type="match status" value="1"/>
</dbReference>
<keyword evidence="2" id="KW-1185">Reference proteome</keyword>
<dbReference type="AlphaFoldDB" id="A0A1G4TG46"/>
<sequence>MEQILQAIRYNNGRFPRNELQQIIEQKEEAIPYLLQIMNDLKDDYEKVLDRPTRIDFIYAYFLLAQFQVKELFPIMIDVLSKPSEICENIFEDAITEDISRILASVYNGEIDLLFGLIENTKANQYARGEALTALVVMVLNGQLSRDFVMDYFKQLMNGKLTETNYYINAEIVCCCDDLYPEEVLTDIQRLYEDQVVETSIIRLDSIEKTLQKTKEDVLRKNQQKHKFQLITSAIEELQDWGCFHQDFPEVSANSNSKIERSAASGAPKRNPAVQVEKIGRNDPCTCGSGQKYKKCCGR</sequence>
<dbReference type="PANTHER" id="PTHR33747:SF1">
    <property type="entry name" value="ADENYLATE CYCLASE-ASSOCIATED CAP C-TERMINAL DOMAIN-CONTAINING PROTEIN"/>
    <property type="match status" value="1"/>
</dbReference>
<evidence type="ECO:0000313" key="1">
    <source>
        <dbReference type="EMBL" id="SCW80306.1"/>
    </source>
</evidence>
<organism evidence="1 2">
    <name type="scientific">Paenibacillus tianmuensis</name>
    <dbReference type="NCBI Taxonomy" id="624147"/>
    <lineage>
        <taxon>Bacteria</taxon>
        <taxon>Bacillati</taxon>
        <taxon>Bacillota</taxon>
        <taxon>Bacilli</taxon>
        <taxon>Bacillales</taxon>
        <taxon>Paenibacillaceae</taxon>
        <taxon>Paenibacillus</taxon>
    </lineage>
</organism>